<protein>
    <recommendedName>
        <fullName evidence="4">Secreted protein</fullName>
    </recommendedName>
</protein>
<keyword evidence="3" id="KW-1185">Reference proteome</keyword>
<keyword evidence="1" id="KW-0732">Signal</keyword>
<comment type="caution">
    <text evidence="2">The sequence shown here is derived from an EMBL/GenBank/DDBJ whole genome shotgun (WGS) entry which is preliminary data.</text>
</comment>
<feature type="signal peptide" evidence="1">
    <location>
        <begin position="1"/>
        <end position="28"/>
    </location>
</feature>
<evidence type="ECO:0000256" key="1">
    <source>
        <dbReference type="SAM" id="SignalP"/>
    </source>
</evidence>
<name>A0ABQ3ABV4_9ACTN</name>
<accession>A0ABQ3ABV4</accession>
<gene>
    <name evidence="2" type="ORF">GCM10010384_55440</name>
</gene>
<feature type="chain" id="PRO_5047325166" description="Secreted protein" evidence="1">
    <location>
        <begin position="29"/>
        <end position="123"/>
    </location>
</feature>
<evidence type="ECO:0000313" key="2">
    <source>
        <dbReference type="EMBL" id="GGY41383.1"/>
    </source>
</evidence>
<proteinExistence type="predicted"/>
<dbReference type="EMBL" id="BMWE01000019">
    <property type="protein sequence ID" value="GGY41383.1"/>
    <property type="molecule type" value="Genomic_DNA"/>
</dbReference>
<evidence type="ECO:0000313" key="3">
    <source>
        <dbReference type="Proteomes" id="UP000653308"/>
    </source>
</evidence>
<evidence type="ECO:0008006" key="4">
    <source>
        <dbReference type="Google" id="ProtNLM"/>
    </source>
</evidence>
<organism evidence="2 3">
    <name type="scientific">Streptomyces djakartensis</name>
    <dbReference type="NCBI Taxonomy" id="68193"/>
    <lineage>
        <taxon>Bacteria</taxon>
        <taxon>Bacillati</taxon>
        <taxon>Actinomycetota</taxon>
        <taxon>Actinomycetes</taxon>
        <taxon>Kitasatosporales</taxon>
        <taxon>Streptomycetaceae</taxon>
        <taxon>Streptomyces</taxon>
    </lineage>
</organism>
<sequence length="123" mass="11586">MVAGLVACLLSLPLVVLGLGHVGRAADAAVTTAVGPGAVETAGTASAEAEGAGEPCPCERDASVRQPVARAPRAAGASGASAVVAAAPGVDRGGAGTGAVRKGGRTGAVAASPDAVELQTFRC</sequence>
<dbReference type="Proteomes" id="UP000653308">
    <property type="component" value="Unassembled WGS sequence"/>
</dbReference>
<reference evidence="3" key="1">
    <citation type="journal article" date="2019" name="Int. J. Syst. Evol. Microbiol.">
        <title>The Global Catalogue of Microorganisms (GCM) 10K type strain sequencing project: providing services to taxonomists for standard genome sequencing and annotation.</title>
        <authorList>
            <consortium name="The Broad Institute Genomics Platform"/>
            <consortium name="The Broad Institute Genome Sequencing Center for Infectious Disease"/>
            <person name="Wu L."/>
            <person name="Ma J."/>
        </authorList>
    </citation>
    <scope>NUCLEOTIDE SEQUENCE [LARGE SCALE GENOMIC DNA]</scope>
    <source>
        <strain evidence="3">JCM 4957</strain>
    </source>
</reference>